<dbReference type="InterPro" id="IPR046357">
    <property type="entry name" value="PPIase_dom_sf"/>
</dbReference>
<dbReference type="EMBL" id="ASPP01005637">
    <property type="protein sequence ID" value="ETO30179.1"/>
    <property type="molecule type" value="Genomic_DNA"/>
</dbReference>
<dbReference type="SUPFAM" id="SSF54534">
    <property type="entry name" value="FKBP-like"/>
    <property type="match status" value="1"/>
</dbReference>
<feature type="compositionally biased region" description="Basic and acidic residues" evidence="6">
    <location>
        <begin position="218"/>
        <end position="257"/>
    </location>
</feature>
<dbReference type="PANTHER" id="PTHR43811:SF19">
    <property type="entry name" value="39 KDA FK506-BINDING NUCLEAR PROTEIN"/>
    <property type="match status" value="1"/>
</dbReference>
<dbReference type="PANTHER" id="PTHR43811">
    <property type="entry name" value="FKBP-TYPE PEPTIDYL-PROLYL CIS-TRANS ISOMERASE FKPA"/>
    <property type="match status" value="1"/>
</dbReference>
<keyword evidence="4 5" id="KW-0413">Isomerase</keyword>
<evidence type="ECO:0000256" key="6">
    <source>
        <dbReference type="SAM" id="MobiDB-lite"/>
    </source>
</evidence>
<accession>X6NWH4</accession>
<feature type="compositionally biased region" description="Basic and acidic residues" evidence="6">
    <location>
        <begin position="269"/>
        <end position="326"/>
    </location>
</feature>
<evidence type="ECO:0000256" key="3">
    <source>
        <dbReference type="ARBA" id="ARBA00023110"/>
    </source>
</evidence>
<dbReference type="PROSITE" id="PS50059">
    <property type="entry name" value="FKBP_PPIASE"/>
    <property type="match status" value="1"/>
</dbReference>
<dbReference type="Gene3D" id="2.60.120.340">
    <property type="entry name" value="Nucleoplasmin core domain"/>
    <property type="match status" value="1"/>
</dbReference>
<gene>
    <name evidence="8" type="ORF">RFI_06939</name>
</gene>
<evidence type="ECO:0000256" key="1">
    <source>
        <dbReference type="ARBA" id="ARBA00000971"/>
    </source>
</evidence>
<dbReference type="InterPro" id="IPR001179">
    <property type="entry name" value="PPIase_FKBP_dom"/>
</dbReference>
<dbReference type="EC" id="5.2.1.8" evidence="2 5"/>
<reference evidence="8 9" key="1">
    <citation type="journal article" date="2013" name="Curr. Biol.">
        <title>The Genome of the Foraminiferan Reticulomyxa filosa.</title>
        <authorList>
            <person name="Glockner G."/>
            <person name="Hulsmann N."/>
            <person name="Schleicher M."/>
            <person name="Noegel A.A."/>
            <person name="Eichinger L."/>
            <person name="Gallinger C."/>
            <person name="Pawlowski J."/>
            <person name="Sierra R."/>
            <person name="Euteneuer U."/>
            <person name="Pillet L."/>
            <person name="Moustafa A."/>
            <person name="Platzer M."/>
            <person name="Groth M."/>
            <person name="Szafranski K."/>
            <person name="Schliwa M."/>
        </authorList>
    </citation>
    <scope>NUCLEOTIDE SEQUENCE [LARGE SCALE GENOMIC DNA]</scope>
</reference>
<comment type="catalytic activity">
    <reaction evidence="1 5">
        <text>[protein]-peptidylproline (omega=180) = [protein]-peptidylproline (omega=0)</text>
        <dbReference type="Rhea" id="RHEA:16237"/>
        <dbReference type="Rhea" id="RHEA-COMP:10747"/>
        <dbReference type="Rhea" id="RHEA-COMP:10748"/>
        <dbReference type="ChEBI" id="CHEBI:83833"/>
        <dbReference type="ChEBI" id="CHEBI:83834"/>
        <dbReference type="EC" id="5.2.1.8"/>
    </reaction>
</comment>
<comment type="caution">
    <text evidence="8">The sequence shown here is derived from an EMBL/GenBank/DDBJ whole genome shotgun (WGS) entry which is preliminary data.</text>
</comment>
<dbReference type="OMA" id="DCCDLSE"/>
<evidence type="ECO:0000256" key="2">
    <source>
        <dbReference type="ARBA" id="ARBA00013194"/>
    </source>
</evidence>
<dbReference type="Gene3D" id="3.10.50.40">
    <property type="match status" value="1"/>
</dbReference>
<keyword evidence="9" id="KW-1185">Reference proteome</keyword>
<proteinExistence type="predicted"/>
<name>X6NWH4_RETFI</name>
<feature type="domain" description="PPIase FKBP-type" evidence="7">
    <location>
        <begin position="342"/>
        <end position="429"/>
    </location>
</feature>
<evidence type="ECO:0000313" key="9">
    <source>
        <dbReference type="Proteomes" id="UP000023152"/>
    </source>
</evidence>
<dbReference type="Proteomes" id="UP000023152">
    <property type="component" value="Unassembled WGS sequence"/>
</dbReference>
<evidence type="ECO:0000313" key="8">
    <source>
        <dbReference type="EMBL" id="ETO30179.1"/>
    </source>
</evidence>
<dbReference type="AlphaFoldDB" id="X6NWH4"/>
<dbReference type="Pfam" id="PF00254">
    <property type="entry name" value="FKBP_C"/>
    <property type="match status" value="1"/>
</dbReference>
<feature type="region of interest" description="Disordered" evidence="6">
    <location>
        <begin position="161"/>
        <end position="326"/>
    </location>
</feature>
<feature type="region of interest" description="Disordered" evidence="6">
    <location>
        <begin position="1"/>
        <end position="22"/>
    </location>
</feature>
<dbReference type="GO" id="GO:0003755">
    <property type="term" value="F:peptidyl-prolyl cis-trans isomerase activity"/>
    <property type="evidence" value="ECO:0007669"/>
    <property type="project" value="UniProtKB-KW"/>
</dbReference>
<protein>
    <recommendedName>
        <fullName evidence="2 5">peptidylprolyl isomerase</fullName>
        <ecNumber evidence="2 5">5.2.1.8</ecNumber>
    </recommendedName>
</protein>
<dbReference type="Pfam" id="PF17800">
    <property type="entry name" value="NPL"/>
    <property type="match status" value="1"/>
</dbReference>
<dbReference type="OrthoDB" id="1902587at2759"/>
<keyword evidence="3 5" id="KW-0697">Rotamase</keyword>
<feature type="compositionally biased region" description="Low complexity" evidence="6">
    <location>
        <begin position="198"/>
        <end position="217"/>
    </location>
</feature>
<evidence type="ECO:0000256" key="5">
    <source>
        <dbReference type="PROSITE-ProRule" id="PRU00277"/>
    </source>
</evidence>
<evidence type="ECO:0000256" key="4">
    <source>
        <dbReference type="ARBA" id="ARBA00023235"/>
    </source>
</evidence>
<organism evidence="8 9">
    <name type="scientific">Reticulomyxa filosa</name>
    <dbReference type="NCBI Taxonomy" id="46433"/>
    <lineage>
        <taxon>Eukaryota</taxon>
        <taxon>Sar</taxon>
        <taxon>Rhizaria</taxon>
        <taxon>Retaria</taxon>
        <taxon>Foraminifera</taxon>
        <taxon>Monothalamids</taxon>
        <taxon>Reticulomyxidae</taxon>
        <taxon>Reticulomyxa</taxon>
    </lineage>
</organism>
<dbReference type="InterPro" id="IPR041232">
    <property type="entry name" value="NPL"/>
</dbReference>
<evidence type="ECO:0000259" key="7">
    <source>
        <dbReference type="PROSITE" id="PS50059"/>
    </source>
</evidence>
<sequence>MASKSKKPQQQKEEPEEEILSEEIEDAEETAIDLFWKGTVKPGEPLVVSNVEEYFVRITNACLGPDSVKGTRTSLTITQQSDENDESPQELSRKNVFFTCLLDTNNTTESVQLNVSGEKPSSVYLVGYLSPADQFIGEAPFDLGSDIEDVDDDVEMEESSAVKKQGNAGRKRNLSEVGGNEEATQSAAKKQKVKEGQAKPATQTKPAPQAKPAAQAEKPAEKPVEKPAEKAAEKAAEKPVEKPAEKPAEKPVEKKEASNQNNKNQKKKNQAEKKNQQAEKKNEKPTEVVEAKEEPKAAEQAEPAKGKEPAAQDNKKKEEEEWKKGPEGLKFRDLRVGDGKKGSKVTVFYVGQLPNKKVFDKLIDGEGFEFKVGGGEVIQGWEKGLLGMKVGGKRRLLIPAKLGYGEEGSEPDIPPNTDLTFTIEVKTVN</sequence>